<dbReference type="Proteomes" id="UP000757890">
    <property type="component" value="Unassembled WGS sequence"/>
</dbReference>
<organism evidence="2 3">
    <name type="scientific">Dialister invisus</name>
    <dbReference type="NCBI Taxonomy" id="218538"/>
    <lineage>
        <taxon>Bacteria</taxon>
        <taxon>Bacillati</taxon>
        <taxon>Bacillota</taxon>
        <taxon>Negativicutes</taxon>
        <taxon>Veillonellales</taxon>
        <taxon>Veillonellaceae</taxon>
        <taxon>Dialister</taxon>
    </lineage>
</organism>
<dbReference type="AlphaFoldDB" id="A0A930FS20"/>
<gene>
    <name evidence="2" type="ORF">HXL70_09850</name>
</gene>
<evidence type="ECO:0000313" key="2">
    <source>
        <dbReference type="EMBL" id="MBF1130322.1"/>
    </source>
</evidence>
<comment type="caution">
    <text evidence="2">The sequence shown here is derived from an EMBL/GenBank/DDBJ whole genome shotgun (WGS) entry which is preliminary data.</text>
</comment>
<evidence type="ECO:0000256" key="1">
    <source>
        <dbReference type="SAM" id="MobiDB-lite"/>
    </source>
</evidence>
<feature type="compositionally biased region" description="Low complexity" evidence="1">
    <location>
        <begin position="1"/>
        <end position="19"/>
    </location>
</feature>
<dbReference type="InterPro" id="IPR011049">
    <property type="entry name" value="Serralysin-like_metalloprot_C"/>
</dbReference>
<dbReference type="SUPFAM" id="SSF101967">
    <property type="entry name" value="Adhesin YadA, collagen-binding domain"/>
    <property type="match status" value="1"/>
</dbReference>
<evidence type="ECO:0000313" key="3">
    <source>
        <dbReference type="Proteomes" id="UP000757890"/>
    </source>
</evidence>
<sequence>MGTGSSSNNANSVAVGSSAKTTGAKAVAVGNGAIADSTSTIAVGDGANVASNVDLVGGIAIGKKAYVLNGGGRQEAELGLD</sequence>
<dbReference type="EMBL" id="JABZMK010000170">
    <property type="protein sequence ID" value="MBF1130322.1"/>
    <property type="molecule type" value="Genomic_DNA"/>
</dbReference>
<reference evidence="2" key="1">
    <citation type="submission" date="2020-04" db="EMBL/GenBank/DDBJ databases">
        <title>Deep metagenomics examines the oral microbiome during advanced dental caries in children, revealing novel taxa and co-occurrences with host molecules.</title>
        <authorList>
            <person name="Baker J.L."/>
            <person name="Morton J.T."/>
            <person name="Dinis M."/>
            <person name="Alvarez R."/>
            <person name="Tran N.C."/>
            <person name="Knight R."/>
            <person name="Edlund A."/>
        </authorList>
    </citation>
    <scope>NUCLEOTIDE SEQUENCE</scope>
    <source>
        <strain evidence="2">JCVI_32_bin.14</strain>
    </source>
</reference>
<accession>A0A930FS20</accession>
<dbReference type="Gene3D" id="2.150.10.10">
    <property type="entry name" value="Serralysin-like metalloprotease, C-terminal"/>
    <property type="match status" value="1"/>
</dbReference>
<evidence type="ECO:0008006" key="4">
    <source>
        <dbReference type="Google" id="ProtNLM"/>
    </source>
</evidence>
<feature type="non-terminal residue" evidence="2">
    <location>
        <position position="81"/>
    </location>
</feature>
<name>A0A930FS20_9FIRM</name>
<proteinExistence type="predicted"/>
<protein>
    <recommendedName>
        <fullName evidence="4">Trimeric autotransporter adhesin YadA-like head domain-containing protein</fullName>
    </recommendedName>
</protein>
<feature type="region of interest" description="Disordered" evidence="1">
    <location>
        <begin position="1"/>
        <end position="21"/>
    </location>
</feature>